<name>A0A8E0RJ43_9TREM</name>
<dbReference type="PANTHER" id="PTHR21552:SF2">
    <property type="entry name" value="CREB3 REGULATORY FACTOR"/>
    <property type="match status" value="1"/>
</dbReference>
<dbReference type="EMBL" id="LUCM01011534">
    <property type="protein sequence ID" value="KAA0183863.1"/>
    <property type="molecule type" value="Genomic_DNA"/>
</dbReference>
<dbReference type="GO" id="GO:0000981">
    <property type="term" value="F:DNA-binding transcription factor activity, RNA polymerase II-specific"/>
    <property type="evidence" value="ECO:0007669"/>
    <property type="project" value="TreeGrafter"/>
</dbReference>
<accession>A0A8E0RJ43</accession>
<dbReference type="InterPro" id="IPR039165">
    <property type="entry name" value="CREBRF"/>
</dbReference>
<evidence type="ECO:0000313" key="3">
    <source>
        <dbReference type="Proteomes" id="UP000728185"/>
    </source>
</evidence>
<comment type="caution">
    <text evidence="2">The sequence shown here is derived from an EMBL/GenBank/DDBJ whole genome shotgun (WGS) entry which is preliminary data.</text>
</comment>
<dbReference type="Proteomes" id="UP000728185">
    <property type="component" value="Unassembled WGS sequence"/>
</dbReference>
<dbReference type="OrthoDB" id="8931646at2759"/>
<feature type="compositionally biased region" description="Polar residues" evidence="1">
    <location>
        <begin position="97"/>
        <end position="120"/>
    </location>
</feature>
<organism evidence="2 3">
    <name type="scientific">Fasciolopsis buskii</name>
    <dbReference type="NCBI Taxonomy" id="27845"/>
    <lineage>
        <taxon>Eukaryota</taxon>
        <taxon>Metazoa</taxon>
        <taxon>Spiralia</taxon>
        <taxon>Lophotrochozoa</taxon>
        <taxon>Platyhelminthes</taxon>
        <taxon>Trematoda</taxon>
        <taxon>Digenea</taxon>
        <taxon>Plagiorchiida</taxon>
        <taxon>Echinostomata</taxon>
        <taxon>Echinostomatoidea</taxon>
        <taxon>Fasciolidae</taxon>
        <taxon>Fasciolopsis</taxon>
    </lineage>
</organism>
<evidence type="ECO:0000313" key="2">
    <source>
        <dbReference type="EMBL" id="KAA0183863.1"/>
    </source>
</evidence>
<keyword evidence="3" id="KW-1185">Reference proteome</keyword>
<proteinExistence type="predicted"/>
<dbReference type="AlphaFoldDB" id="A0A8E0RJ43"/>
<dbReference type="PANTHER" id="PTHR21552">
    <property type="entry name" value="ADULT RETINA PROTEIN"/>
    <property type="match status" value="1"/>
</dbReference>
<evidence type="ECO:0000256" key="1">
    <source>
        <dbReference type="SAM" id="MobiDB-lite"/>
    </source>
</evidence>
<reference evidence="2" key="1">
    <citation type="submission" date="2019-05" db="EMBL/GenBank/DDBJ databases">
        <title>Annotation for the trematode Fasciolopsis buski.</title>
        <authorList>
            <person name="Choi Y.-J."/>
        </authorList>
    </citation>
    <scope>NUCLEOTIDE SEQUENCE</scope>
    <source>
        <strain evidence="2">HT</strain>
        <tissue evidence="2">Whole worm</tissue>
    </source>
</reference>
<sequence>MKFNFQVHLFSSDSHCSRDNAGISVDMFHCDFPQLSSNHQNPIWFQPCGSMVSSERSPLQFPETNLTQTAEWNLPLSSTPLPESFIHNSSQLTCSPHSLTSESNYQDSSSQQDISLNTSCPPAKEDDSREQQLIREQLSFQFLEEIFADHTPNNYLGNSSRELMAADAGYNHVAVFQNPFTEGFVERDSNERNCRHNVSGCEADCLRHSQEPLYNQCYMQSGAVGCLPHSVTSNTGGKKDPNFGNPACIYPNNSSAKSRSFHLCNSTNQSFQTLSETGHPTNNFLNATDYFGLEPSRQPISFSSPFPSSMICGYDHENYQQPLSTQQQQQQQPLVQTDCPFGTSALSTLKRQVVNGESGLTDSSNIMKEMEKGLRQKETNSNYHEQVVPSVYLVSEMSLLCATSPQVPSGNTYFWQYNAQCKGPKALRLIDLGSQATLGRNLFCGKMEDLACSLEGACFGPMDSLLHQQQQQQPNASSSSCGDIFGPLDENDLKLPKLLANSTVLPYSLPDYPLVVFEDPVQRRYDLVHCSKLRRGDGNDVTPNLTRLRSMGEELECLNQQLLEHGEIIVAGTTGGGSTVTSSPFTAMVMLPNPAGAGKLMGTGMNPNSLTPAATTLTVLSGCKLVEQAKREKNKLASKICRLKKKAFHEANKIKYTGLELEYSKFTPIPETLLLPFFETIMYDIVRRICENIDGIWNYSNGYGIMFGQFENQTLVGSVFFISIRSADVMSSRPCLSHLGGQKN</sequence>
<dbReference type="GO" id="GO:0005634">
    <property type="term" value="C:nucleus"/>
    <property type="evidence" value="ECO:0007669"/>
    <property type="project" value="TreeGrafter"/>
</dbReference>
<dbReference type="GO" id="GO:0006986">
    <property type="term" value="P:response to unfolded protein"/>
    <property type="evidence" value="ECO:0007669"/>
    <property type="project" value="InterPro"/>
</dbReference>
<feature type="region of interest" description="Disordered" evidence="1">
    <location>
        <begin position="97"/>
        <end position="127"/>
    </location>
</feature>
<dbReference type="GO" id="GO:0000977">
    <property type="term" value="F:RNA polymerase II transcription regulatory region sequence-specific DNA binding"/>
    <property type="evidence" value="ECO:0007669"/>
    <property type="project" value="TreeGrafter"/>
</dbReference>
<gene>
    <name evidence="2" type="ORF">FBUS_02202</name>
</gene>
<protein>
    <submittedName>
        <fullName evidence="2">Uncharacterized protein</fullName>
    </submittedName>
</protein>